<evidence type="ECO:0000313" key="13">
    <source>
        <dbReference type="WBParaSite" id="TCONS_00004450.p1"/>
    </source>
</evidence>
<dbReference type="FunFam" id="1.20.1280.290:FF:000006">
    <property type="entry name" value="mannose-P-dolichol utilization defect 1 protein"/>
    <property type="match status" value="1"/>
</dbReference>
<dbReference type="InterPro" id="IPR006571">
    <property type="entry name" value="TLDc_dom"/>
</dbReference>
<evidence type="ECO:0000256" key="1">
    <source>
        <dbReference type="ARBA" id="ARBA00004141"/>
    </source>
</evidence>
<feature type="domain" description="TLDc" evidence="11">
    <location>
        <begin position="514"/>
        <end position="692"/>
    </location>
</feature>
<dbReference type="GO" id="GO:0016020">
    <property type="term" value="C:membrane"/>
    <property type="evidence" value="ECO:0007669"/>
    <property type="project" value="UniProtKB-SubCell"/>
</dbReference>
<dbReference type="WBParaSite" id="TCONS_00004450.p1">
    <property type="protein sequence ID" value="TCONS_00004450.p1"/>
    <property type="gene ID" value="XLOC_001882"/>
</dbReference>
<dbReference type="AlphaFoldDB" id="A0AAF5CZM3"/>
<accession>A0AAF5CZM3</accession>
<evidence type="ECO:0000256" key="8">
    <source>
        <dbReference type="ARBA" id="ARBA00067517"/>
    </source>
</evidence>
<dbReference type="PROSITE" id="PS51886">
    <property type="entry name" value="TLDC"/>
    <property type="match status" value="1"/>
</dbReference>
<dbReference type="InterPro" id="IPR016817">
    <property type="entry name" value="MannP-dilichol_defect-1"/>
</dbReference>
<evidence type="ECO:0000256" key="2">
    <source>
        <dbReference type="ARBA" id="ARBA00022448"/>
    </source>
</evidence>
<sequence length="937" mass="107781">MGIKIKVESKGENVCMVYLPRQMTQYVNGINTMESEYSIHQLTPTNIAPPSNDIIKEKEKERQYFTRGYRLPYTNNNGTTQTASGSISRLTTIIRRSLRIKSRPKTSTTDTFESSPKKRMTFRKAFDDKEGSYFTEYSNVRIHKCKEDYGRLEQLEQYVRQNKVNDKNYFLPDLESIDSGKESISSSLFNAYTIVDDKENVKKFVRTNKWPISHEIRCHLWTTISKDKNFDLNKALYKNKMDEFCVKNCQLIQPKFLSLDGVIINDHGLKECGVVALQKFLIMVEEDRPDVTFIPVLYSLSALLLHYVEADEAFAIVSKMLSMERKFLIQSEVMYEATPFVLLQLIKAHKKKVYIYLEKCCKSNNRDDLVKPLKKWYEWIFRYLPFDYLVRVADCFIVEGHKFLLRIGISIVYLWYKDKSRSIHLKNVPNKSKDECLEEVENQLIGVSKNIPVSCQTFIDIATHIRNMKQSFINKNQKYYEDLIRQDITLNRSMKTDYSIKHMHHLFSSVFESKIVTPDCAEALMRAIPERLQLETPILIFTLSEQGISFVNFWNKIDEAEQTLIIIRTMKGDIFGGYASSSWSERNDLKERQRSKFFGTGESFVFKVDENSKLPIVYDWVGNHWDQSNDPPQMFMAAGDRFLILGSGSNTSIEIRDELSRGVTYECSTFGSPPLVQERTFEIQEMEVFHVHSGQMTENYLQKKFFEAIHFVFPKNCFEEIILNFNILHKECTPLVISRALGLAITAGSMMLLLPQILKIFAAKSGRGISLPSQFLALLASSGTAAYSFKSGFAFSQWGDSLFVSLQTAVIIMQILYYSPRRPYAFAFLAFTWAGYLAIVGDYVSFQILTTIQTLTIPITVISKGIQIVENFKNKSTGELSLISVGLAFGGCLARIFTSIQETGDNLIIMSYVIAGTLNGVIFAQFFTYWSNKLKKD</sequence>
<dbReference type="SMART" id="SM00679">
    <property type="entry name" value="CTNS"/>
    <property type="match status" value="2"/>
</dbReference>
<evidence type="ECO:0000259" key="10">
    <source>
        <dbReference type="PROSITE" id="PS50086"/>
    </source>
</evidence>
<dbReference type="Gene3D" id="1.10.472.80">
    <property type="entry name" value="Ypt/Rab-GAP domain of gyp1p, domain 3"/>
    <property type="match status" value="1"/>
</dbReference>
<evidence type="ECO:0000256" key="7">
    <source>
        <dbReference type="ARBA" id="ARBA00038475"/>
    </source>
</evidence>
<dbReference type="SMART" id="SM00164">
    <property type="entry name" value="TBC"/>
    <property type="match status" value="1"/>
</dbReference>
<evidence type="ECO:0000256" key="3">
    <source>
        <dbReference type="ARBA" id="ARBA00022692"/>
    </source>
</evidence>
<name>A0AAF5CZM3_STRER</name>
<dbReference type="Gene3D" id="1.20.1280.290">
    <property type="match status" value="2"/>
</dbReference>
<organism evidence="12 13">
    <name type="scientific">Strongyloides stercoralis</name>
    <name type="common">Threadworm</name>
    <dbReference type="NCBI Taxonomy" id="6248"/>
    <lineage>
        <taxon>Eukaryota</taxon>
        <taxon>Metazoa</taxon>
        <taxon>Ecdysozoa</taxon>
        <taxon>Nematoda</taxon>
        <taxon>Chromadorea</taxon>
        <taxon>Rhabditida</taxon>
        <taxon>Tylenchina</taxon>
        <taxon>Panagrolaimomorpha</taxon>
        <taxon>Strongyloidoidea</taxon>
        <taxon>Strongyloididae</taxon>
        <taxon>Strongyloides</taxon>
    </lineage>
</organism>
<evidence type="ECO:0000256" key="5">
    <source>
        <dbReference type="ARBA" id="ARBA00022989"/>
    </source>
</evidence>
<keyword evidence="2" id="KW-0813">Transport</keyword>
<reference evidence="13" key="1">
    <citation type="submission" date="2024-02" db="UniProtKB">
        <authorList>
            <consortium name="WormBaseParasite"/>
        </authorList>
    </citation>
    <scope>IDENTIFICATION</scope>
</reference>
<evidence type="ECO:0000256" key="4">
    <source>
        <dbReference type="ARBA" id="ARBA00022737"/>
    </source>
</evidence>
<dbReference type="GO" id="GO:0009312">
    <property type="term" value="P:oligosaccharide biosynthetic process"/>
    <property type="evidence" value="ECO:0007669"/>
    <property type="project" value="TreeGrafter"/>
</dbReference>
<dbReference type="PANTHER" id="PTHR12226:SF2">
    <property type="entry name" value="MANNOSE-P-DOLICHOL UTILIZATION DEFECT 1 PROTEIN"/>
    <property type="match status" value="1"/>
</dbReference>
<evidence type="ECO:0000259" key="11">
    <source>
        <dbReference type="PROSITE" id="PS51886"/>
    </source>
</evidence>
<keyword evidence="3 9" id="KW-0812">Transmembrane</keyword>
<feature type="transmembrane region" description="Helical" evidence="9">
    <location>
        <begin position="824"/>
        <end position="840"/>
    </location>
</feature>
<protein>
    <recommendedName>
        <fullName evidence="8">Mannose-P-dolichol utilization defect 1 protein homolog</fullName>
    </recommendedName>
</protein>
<evidence type="ECO:0000313" key="12">
    <source>
        <dbReference type="Proteomes" id="UP000035681"/>
    </source>
</evidence>
<dbReference type="Pfam" id="PF04193">
    <property type="entry name" value="PQ-loop"/>
    <property type="match status" value="2"/>
</dbReference>
<keyword evidence="5 9" id="KW-1133">Transmembrane helix</keyword>
<keyword evidence="6 9" id="KW-0472">Membrane</keyword>
<dbReference type="Proteomes" id="UP000035681">
    <property type="component" value="Unplaced"/>
</dbReference>
<comment type="similarity">
    <text evidence="7">Belongs to the MPDU1 (TC 2.A.43.3) family.</text>
</comment>
<dbReference type="Pfam" id="PF00566">
    <property type="entry name" value="RabGAP-TBC"/>
    <property type="match status" value="1"/>
</dbReference>
<keyword evidence="12" id="KW-1185">Reference proteome</keyword>
<proteinExistence type="inferred from homology"/>
<evidence type="ECO:0000256" key="9">
    <source>
        <dbReference type="SAM" id="Phobius"/>
    </source>
</evidence>
<comment type="subcellular location">
    <subcellularLocation>
        <location evidence="1">Membrane</location>
        <topology evidence="1">Multi-pass membrane protein</topology>
    </subcellularLocation>
</comment>
<keyword evidence="4" id="KW-0677">Repeat</keyword>
<feature type="domain" description="Rab-GAP TBC" evidence="10">
    <location>
        <begin position="211"/>
        <end position="400"/>
    </location>
</feature>
<dbReference type="InterPro" id="IPR000195">
    <property type="entry name" value="Rab-GAP-TBC_dom"/>
</dbReference>
<feature type="transmembrane region" description="Helical" evidence="9">
    <location>
        <begin position="878"/>
        <end position="897"/>
    </location>
</feature>
<dbReference type="PANTHER" id="PTHR12226">
    <property type="entry name" value="MANNOSE-P-DOLICHOL UTILIZATION DEFECT 1 LEC35 -RELATED"/>
    <property type="match status" value="1"/>
</dbReference>
<evidence type="ECO:0000256" key="6">
    <source>
        <dbReference type="ARBA" id="ARBA00023136"/>
    </source>
</evidence>
<dbReference type="SMART" id="SM00584">
    <property type="entry name" value="TLDc"/>
    <property type="match status" value="1"/>
</dbReference>
<feature type="transmembrane region" description="Helical" evidence="9">
    <location>
        <begin position="909"/>
        <end position="930"/>
    </location>
</feature>
<dbReference type="PROSITE" id="PS50086">
    <property type="entry name" value="TBC_RABGAP"/>
    <property type="match status" value="1"/>
</dbReference>
<dbReference type="InterPro" id="IPR006603">
    <property type="entry name" value="PQ-loop_rpt"/>
</dbReference>
<dbReference type="Pfam" id="PF07534">
    <property type="entry name" value="TLD"/>
    <property type="match status" value="1"/>
</dbReference>